<organism evidence="2">
    <name type="scientific">metagenome</name>
    <dbReference type="NCBI Taxonomy" id="256318"/>
    <lineage>
        <taxon>unclassified sequences</taxon>
        <taxon>metagenomes</taxon>
    </lineage>
</organism>
<evidence type="ECO:0000256" key="1">
    <source>
        <dbReference type="SAM" id="MobiDB-lite"/>
    </source>
</evidence>
<feature type="region of interest" description="Disordered" evidence="1">
    <location>
        <begin position="162"/>
        <end position="200"/>
    </location>
</feature>
<sequence length="200" mass="20903">MGEETVMIVWSPGRRPGTDAAARPDGNDTDLRYLEQALTALAPIVAACGAAARSSRPDVRALARAARAEQTVRRSAISAVLHDWGRLATADRGVTEVEALEGLEGDALDRAFVERLVAGAQASIVGARAEMVSGASRSARLFARHAIHAGYRQLAALENLLPAAPPEPASMPDDDSVDRWSDDGGPGPGPRPSSLPGPRA</sequence>
<reference evidence="2" key="1">
    <citation type="submission" date="2015-08" db="EMBL/GenBank/DDBJ databases">
        <authorList>
            <person name="Babu N.S."/>
            <person name="Beckwith C.J."/>
            <person name="Beseler K.G."/>
            <person name="Brison A."/>
            <person name="Carone J.V."/>
            <person name="Caskin T.P."/>
            <person name="Diamond M."/>
            <person name="Durham M.E."/>
            <person name="Foxe J.M."/>
            <person name="Go M."/>
            <person name="Henderson B.A."/>
            <person name="Jones I.B."/>
            <person name="McGettigan J.A."/>
            <person name="Micheletti S.J."/>
            <person name="Nasrallah M.E."/>
            <person name="Ortiz D."/>
            <person name="Piller C.R."/>
            <person name="Privatt S.R."/>
            <person name="Schneider S.L."/>
            <person name="Sharp S."/>
            <person name="Smith T.C."/>
            <person name="Stanton J.D."/>
            <person name="Ullery H.E."/>
            <person name="Wilson R.J."/>
            <person name="Serrano M.G."/>
            <person name="Buck G."/>
            <person name="Lee V."/>
            <person name="Wang Y."/>
            <person name="Carvalho R."/>
            <person name="Voegtly L."/>
            <person name="Shi R."/>
            <person name="Duckworth R."/>
            <person name="Johnson A."/>
            <person name="Loviza R."/>
            <person name="Walstead R."/>
            <person name="Shah Z."/>
            <person name="Kiflezghi M."/>
            <person name="Wade K."/>
            <person name="Ball S.L."/>
            <person name="Bradley K.W."/>
            <person name="Asai D.J."/>
            <person name="Bowman C.A."/>
            <person name="Russell D.A."/>
            <person name="Pope W.H."/>
            <person name="Jacobs-Sera D."/>
            <person name="Hendrix R.W."/>
            <person name="Hatfull G.F."/>
        </authorList>
    </citation>
    <scope>NUCLEOTIDE SEQUENCE</scope>
</reference>
<name>A0A2P2CEE2_9ZZZZ</name>
<accession>A0A2P2CEE2</accession>
<evidence type="ECO:0000313" key="2">
    <source>
        <dbReference type="EMBL" id="CUR60400.1"/>
    </source>
</evidence>
<feature type="compositionally biased region" description="Pro residues" evidence="1">
    <location>
        <begin position="187"/>
        <end position="200"/>
    </location>
</feature>
<dbReference type="InterPro" id="IPR012347">
    <property type="entry name" value="Ferritin-like"/>
</dbReference>
<dbReference type="EMBL" id="CZKB01000014">
    <property type="protein sequence ID" value="CUR60400.1"/>
    <property type="molecule type" value="Genomic_DNA"/>
</dbReference>
<gene>
    <name evidence="2" type="ORF">NOCA1210082</name>
</gene>
<dbReference type="Gene3D" id="1.20.1260.10">
    <property type="match status" value="1"/>
</dbReference>
<dbReference type="AlphaFoldDB" id="A0A2P2CEE2"/>
<proteinExistence type="predicted"/>
<protein>
    <submittedName>
        <fullName evidence="2">Uncharacterized protein</fullName>
    </submittedName>
</protein>